<dbReference type="GO" id="GO:0003700">
    <property type="term" value="F:DNA-binding transcription factor activity"/>
    <property type="evidence" value="ECO:0007669"/>
    <property type="project" value="TreeGrafter"/>
</dbReference>
<accession>A0A1G5DBD1</accession>
<dbReference type="STRING" id="419481.SAMN05216233_10481"/>
<evidence type="ECO:0000313" key="6">
    <source>
        <dbReference type="EMBL" id="SCY11730.1"/>
    </source>
</evidence>
<dbReference type="RefSeq" id="WP_175469566.1">
    <property type="nucleotide sequence ID" value="NZ_FMUX01000004.1"/>
</dbReference>
<proteinExistence type="predicted"/>
<dbReference type="Pfam" id="PF00440">
    <property type="entry name" value="TetR_N"/>
    <property type="match status" value="1"/>
</dbReference>
<dbReference type="Pfam" id="PF13305">
    <property type="entry name" value="TetR_C_33"/>
    <property type="match status" value="1"/>
</dbReference>
<evidence type="ECO:0000259" key="5">
    <source>
        <dbReference type="PROSITE" id="PS50977"/>
    </source>
</evidence>
<evidence type="ECO:0000256" key="3">
    <source>
        <dbReference type="ARBA" id="ARBA00023163"/>
    </source>
</evidence>
<dbReference type="Proteomes" id="UP000198870">
    <property type="component" value="Unassembled WGS sequence"/>
</dbReference>
<dbReference type="SUPFAM" id="SSF46689">
    <property type="entry name" value="Homeodomain-like"/>
    <property type="match status" value="1"/>
</dbReference>
<reference evidence="6 7" key="1">
    <citation type="submission" date="2016-10" db="EMBL/GenBank/DDBJ databases">
        <authorList>
            <person name="de Groot N.N."/>
        </authorList>
    </citation>
    <scope>NUCLEOTIDE SEQUENCE [LARGE SCALE GENOMIC DNA]</scope>
    <source>
        <strain evidence="6 7">AA1</strain>
    </source>
</reference>
<dbReference type="InterPro" id="IPR050109">
    <property type="entry name" value="HTH-type_TetR-like_transc_reg"/>
</dbReference>
<feature type="DNA-binding region" description="H-T-H motif" evidence="4">
    <location>
        <begin position="38"/>
        <end position="57"/>
    </location>
</feature>
<dbReference type="InterPro" id="IPR036271">
    <property type="entry name" value="Tet_transcr_reg_TetR-rel_C_sf"/>
</dbReference>
<dbReference type="Gene3D" id="1.10.357.10">
    <property type="entry name" value="Tetracycline Repressor, domain 2"/>
    <property type="match status" value="1"/>
</dbReference>
<dbReference type="SUPFAM" id="SSF48498">
    <property type="entry name" value="Tetracyclin repressor-like, C-terminal domain"/>
    <property type="match status" value="1"/>
</dbReference>
<dbReference type="InterPro" id="IPR009057">
    <property type="entry name" value="Homeodomain-like_sf"/>
</dbReference>
<keyword evidence="2 4" id="KW-0238">DNA-binding</keyword>
<gene>
    <name evidence="6" type="ORF">SAMN05216233_10481</name>
</gene>
<keyword evidence="7" id="KW-1185">Reference proteome</keyword>
<keyword evidence="3" id="KW-0804">Transcription</keyword>
<evidence type="ECO:0000256" key="1">
    <source>
        <dbReference type="ARBA" id="ARBA00023015"/>
    </source>
</evidence>
<dbReference type="PANTHER" id="PTHR30055">
    <property type="entry name" value="HTH-TYPE TRANSCRIPTIONAL REGULATOR RUTR"/>
    <property type="match status" value="1"/>
</dbReference>
<keyword evidence="1" id="KW-0805">Transcription regulation</keyword>
<organism evidence="6 7">
    <name type="scientific">Desulfoluna spongiiphila</name>
    <dbReference type="NCBI Taxonomy" id="419481"/>
    <lineage>
        <taxon>Bacteria</taxon>
        <taxon>Pseudomonadati</taxon>
        <taxon>Thermodesulfobacteriota</taxon>
        <taxon>Desulfobacteria</taxon>
        <taxon>Desulfobacterales</taxon>
        <taxon>Desulfolunaceae</taxon>
        <taxon>Desulfoluna</taxon>
    </lineage>
</organism>
<evidence type="ECO:0000256" key="2">
    <source>
        <dbReference type="ARBA" id="ARBA00023125"/>
    </source>
</evidence>
<dbReference type="PROSITE" id="PS50977">
    <property type="entry name" value="HTH_TETR_2"/>
    <property type="match status" value="1"/>
</dbReference>
<dbReference type="EMBL" id="FMUX01000004">
    <property type="protein sequence ID" value="SCY11730.1"/>
    <property type="molecule type" value="Genomic_DNA"/>
</dbReference>
<evidence type="ECO:0000313" key="7">
    <source>
        <dbReference type="Proteomes" id="UP000198870"/>
    </source>
</evidence>
<sequence>MIKKNTDENTAYHHGNLRHRLIEVALEMIEEAGTAELTLRGIAKRAGVSHSAPYRHFSDKEALLVSVAREGVALMLSEINHRLERAKGDPLARFMVCGLAYIDFAIAHPAHFRVMFSSPRKGVPMPEDLKPESTPFFHLFIDEITECWKQGILKGESPYSIALSAWSTVHGFSLLVIDGHLQGGSLDEGSLESMKRGLLYAFYAGFRGEAGPDSVP</sequence>
<dbReference type="InterPro" id="IPR025996">
    <property type="entry name" value="MT1864/Rv1816-like_C"/>
</dbReference>
<name>A0A1G5DBD1_9BACT</name>
<protein>
    <submittedName>
        <fullName evidence="6">Transcriptional regulator, TetR family</fullName>
    </submittedName>
</protein>
<dbReference type="AlphaFoldDB" id="A0A1G5DBD1"/>
<evidence type="ECO:0000256" key="4">
    <source>
        <dbReference type="PROSITE-ProRule" id="PRU00335"/>
    </source>
</evidence>
<dbReference type="GO" id="GO:0000976">
    <property type="term" value="F:transcription cis-regulatory region binding"/>
    <property type="evidence" value="ECO:0007669"/>
    <property type="project" value="TreeGrafter"/>
</dbReference>
<dbReference type="PANTHER" id="PTHR30055:SF234">
    <property type="entry name" value="HTH-TYPE TRANSCRIPTIONAL REGULATOR BETI"/>
    <property type="match status" value="1"/>
</dbReference>
<dbReference type="InterPro" id="IPR001647">
    <property type="entry name" value="HTH_TetR"/>
</dbReference>
<dbReference type="PRINTS" id="PR00455">
    <property type="entry name" value="HTHTETR"/>
</dbReference>
<feature type="domain" description="HTH tetR-type" evidence="5">
    <location>
        <begin position="15"/>
        <end position="75"/>
    </location>
</feature>